<evidence type="ECO:0000313" key="1">
    <source>
        <dbReference type="EMBL" id="OGG17271.1"/>
    </source>
</evidence>
<proteinExistence type="predicted"/>
<dbReference type="STRING" id="1798383.A3D78_03185"/>
<dbReference type="Proteomes" id="UP000176253">
    <property type="component" value="Unassembled WGS sequence"/>
</dbReference>
<comment type="caution">
    <text evidence="1">The sequence shown here is derived from an EMBL/GenBank/DDBJ whole genome shotgun (WGS) entry which is preliminary data.</text>
</comment>
<dbReference type="AlphaFoldDB" id="A0A1F5ZXV2"/>
<dbReference type="EMBL" id="MFJM01000043">
    <property type="protein sequence ID" value="OGG17271.1"/>
    <property type="molecule type" value="Genomic_DNA"/>
</dbReference>
<name>A0A1F5ZXV2_9BACT</name>
<organism evidence="1 2">
    <name type="scientific">Candidatus Gottesmanbacteria bacterium RIFCSPHIGHO2_02_FULL_39_14</name>
    <dbReference type="NCBI Taxonomy" id="1798383"/>
    <lineage>
        <taxon>Bacteria</taxon>
        <taxon>Candidatus Gottesmaniibacteriota</taxon>
    </lineage>
</organism>
<gene>
    <name evidence="1" type="ORF">A3D78_03185</name>
</gene>
<evidence type="ECO:0000313" key="2">
    <source>
        <dbReference type="Proteomes" id="UP000176253"/>
    </source>
</evidence>
<protein>
    <submittedName>
        <fullName evidence="1">Uncharacterized protein</fullName>
    </submittedName>
</protein>
<accession>A0A1F5ZXV2</accession>
<sequence length="107" mass="11843">METHQAIARKLAVDMGIPPGEVSIRTVLRPEGDNKVKSVIVFQYAGIKEDYYPNPGGFAREEEARQVIMDAKAGYESARSKTAQEIIKALGEHEPGTVESPWEDRSV</sequence>
<reference evidence="1 2" key="1">
    <citation type="journal article" date="2016" name="Nat. Commun.">
        <title>Thousands of microbial genomes shed light on interconnected biogeochemical processes in an aquifer system.</title>
        <authorList>
            <person name="Anantharaman K."/>
            <person name="Brown C.T."/>
            <person name="Hug L.A."/>
            <person name="Sharon I."/>
            <person name="Castelle C.J."/>
            <person name="Probst A.J."/>
            <person name="Thomas B.C."/>
            <person name="Singh A."/>
            <person name="Wilkins M.J."/>
            <person name="Karaoz U."/>
            <person name="Brodie E.L."/>
            <person name="Williams K.H."/>
            <person name="Hubbard S.S."/>
            <person name="Banfield J.F."/>
        </authorList>
    </citation>
    <scope>NUCLEOTIDE SEQUENCE [LARGE SCALE GENOMIC DNA]</scope>
</reference>